<dbReference type="eggNOG" id="COG1131">
    <property type="taxonomic scope" value="Bacteria"/>
</dbReference>
<evidence type="ECO:0000313" key="10">
    <source>
        <dbReference type="Proteomes" id="UP000002007"/>
    </source>
</evidence>
<dbReference type="HOGENOM" id="CLU_000604_1_2_11"/>
<evidence type="ECO:0000259" key="8">
    <source>
        <dbReference type="Pfam" id="PF00005"/>
    </source>
</evidence>
<dbReference type="Gene3D" id="3.40.50.300">
    <property type="entry name" value="P-loop containing nucleotide triphosphate hydrolases"/>
    <property type="match status" value="1"/>
</dbReference>
<reference evidence="10" key="1">
    <citation type="journal article" date="2008" name="J. Bacteriol.">
        <title>Genome sequence of the fish pathogen Renibacterium salmoninarum suggests reductive evolution away from an environmental Arthrobacter ancestor.</title>
        <authorList>
            <person name="Wiens G.D."/>
            <person name="Rockey D.D."/>
            <person name="Wu Z."/>
            <person name="Chang J."/>
            <person name="Levy R."/>
            <person name="Crane S."/>
            <person name="Chen D.S."/>
            <person name="Capri G.R."/>
            <person name="Burnett J.R."/>
            <person name="Sudheesh P.S."/>
            <person name="Schipma M.J."/>
            <person name="Burd H."/>
            <person name="Bhattacharyya A."/>
            <person name="Rhodes L.D."/>
            <person name="Kaul R."/>
            <person name="Strom M.S."/>
        </authorList>
    </citation>
    <scope>NUCLEOTIDE SEQUENCE [LARGE SCALE GENOMIC DNA]</scope>
    <source>
        <strain evidence="10">ATCC 33209 / DSM 20767 / JCM 11484 / NBRC 15589 / NCIMB 2235</strain>
    </source>
</reference>
<keyword evidence="4" id="KW-0547">Nucleotide-binding</keyword>
<protein>
    <submittedName>
        <fullName evidence="9">ABC transporter ATP-binding protein</fullName>
    </submittedName>
</protein>
<keyword evidence="3" id="KW-0813">Transport</keyword>
<comment type="similarity">
    <text evidence="2">Belongs to the ABC transporter superfamily.</text>
</comment>
<gene>
    <name evidence="9" type="ordered locus">RSal33209_0378</name>
</gene>
<organism evidence="9 10">
    <name type="scientific">Renibacterium salmoninarum (strain ATCC 33209 / DSM 20767 / JCM 11484 / NBRC 15589 / NCIMB 2235)</name>
    <dbReference type="NCBI Taxonomy" id="288705"/>
    <lineage>
        <taxon>Bacteria</taxon>
        <taxon>Bacillati</taxon>
        <taxon>Actinomycetota</taxon>
        <taxon>Actinomycetes</taxon>
        <taxon>Micrococcales</taxon>
        <taxon>Micrococcaceae</taxon>
        <taxon>Renibacterium</taxon>
    </lineage>
</organism>
<dbReference type="InterPro" id="IPR027417">
    <property type="entry name" value="P-loop_NTPase"/>
</dbReference>
<feature type="region of interest" description="Disordered" evidence="7">
    <location>
        <begin position="1"/>
        <end position="37"/>
    </location>
</feature>
<dbReference type="KEGG" id="rsa:RSal33209_0378"/>
<dbReference type="GO" id="GO:0005524">
    <property type="term" value="F:ATP binding"/>
    <property type="evidence" value="ECO:0007669"/>
    <property type="project" value="UniProtKB-KW"/>
</dbReference>
<evidence type="ECO:0000256" key="1">
    <source>
        <dbReference type="ARBA" id="ARBA00004202"/>
    </source>
</evidence>
<evidence type="ECO:0000256" key="3">
    <source>
        <dbReference type="ARBA" id="ARBA00022448"/>
    </source>
</evidence>
<keyword evidence="10" id="KW-1185">Reference proteome</keyword>
<evidence type="ECO:0000256" key="6">
    <source>
        <dbReference type="ARBA" id="ARBA00023251"/>
    </source>
</evidence>
<dbReference type="PANTHER" id="PTHR42711:SF5">
    <property type="entry name" value="ABC TRANSPORTER ATP-BINDING PROTEIN NATA"/>
    <property type="match status" value="1"/>
</dbReference>
<dbReference type="GO" id="GO:0005886">
    <property type="term" value="C:plasma membrane"/>
    <property type="evidence" value="ECO:0007669"/>
    <property type="project" value="UniProtKB-SubCell"/>
</dbReference>
<feature type="domain" description="ABC transporter" evidence="8">
    <location>
        <begin position="29"/>
        <end position="67"/>
    </location>
</feature>
<evidence type="ECO:0000256" key="5">
    <source>
        <dbReference type="ARBA" id="ARBA00022840"/>
    </source>
</evidence>
<dbReference type="InterPro" id="IPR050763">
    <property type="entry name" value="ABC_transporter_ATP-binding"/>
</dbReference>
<evidence type="ECO:0000256" key="2">
    <source>
        <dbReference type="ARBA" id="ARBA00005417"/>
    </source>
</evidence>
<sequence length="217" mass="23389">MAQTVLLSPRGRRNEKSSSHRCTRSARSADKASARVKQLSGGQRRRLDLALATANQPEVLFLDEPTTGLDPESRQRTWDVVSALHRNGTTVFLTTHYLEEVTQYAERLAIMHDGEIALTGSVAAVLAVEPASISFSVGSDASLLGLPNQAVITPESSGQRVEIRTSGLQSELLSVLSWASANGIVLQRLKASEASLDEVFRRISSGNGPNKSTHNSI</sequence>
<dbReference type="STRING" id="288705.RSal33209_0378"/>
<dbReference type="PANTHER" id="PTHR42711">
    <property type="entry name" value="ABC TRANSPORTER ATP-BINDING PROTEIN"/>
    <property type="match status" value="1"/>
</dbReference>
<proteinExistence type="inferred from homology"/>
<dbReference type="GO" id="GO:0046677">
    <property type="term" value="P:response to antibiotic"/>
    <property type="evidence" value="ECO:0007669"/>
    <property type="project" value="UniProtKB-KW"/>
</dbReference>
<evidence type="ECO:0000256" key="4">
    <source>
        <dbReference type="ARBA" id="ARBA00022741"/>
    </source>
</evidence>
<dbReference type="SUPFAM" id="SSF52540">
    <property type="entry name" value="P-loop containing nucleoside triphosphate hydrolases"/>
    <property type="match status" value="1"/>
</dbReference>
<dbReference type="EMBL" id="CP000910">
    <property type="protein sequence ID" value="ABY22133.1"/>
    <property type="molecule type" value="Genomic_DNA"/>
</dbReference>
<dbReference type="Pfam" id="PF00005">
    <property type="entry name" value="ABC_tran"/>
    <property type="match status" value="1"/>
</dbReference>
<evidence type="ECO:0000256" key="7">
    <source>
        <dbReference type="SAM" id="MobiDB-lite"/>
    </source>
</evidence>
<evidence type="ECO:0000313" key="9">
    <source>
        <dbReference type="EMBL" id="ABY22133.1"/>
    </source>
</evidence>
<keyword evidence="6" id="KW-0046">Antibiotic resistance</keyword>
<dbReference type="InterPro" id="IPR003439">
    <property type="entry name" value="ABC_transporter-like_ATP-bd"/>
</dbReference>
<dbReference type="GO" id="GO:0016887">
    <property type="term" value="F:ATP hydrolysis activity"/>
    <property type="evidence" value="ECO:0007669"/>
    <property type="project" value="InterPro"/>
</dbReference>
<accession>A9WKX5</accession>
<keyword evidence="5 9" id="KW-0067">ATP-binding</keyword>
<name>A9WKX5_RENSM</name>
<dbReference type="AlphaFoldDB" id="A9WKX5"/>
<comment type="subcellular location">
    <subcellularLocation>
        <location evidence="1">Cell membrane</location>
        <topology evidence="1">Peripheral membrane protein</topology>
    </subcellularLocation>
</comment>
<dbReference type="Proteomes" id="UP000002007">
    <property type="component" value="Chromosome"/>
</dbReference>